<name>A0A1M5RE60_9ACTN</name>
<reference evidence="3 4" key="1">
    <citation type="submission" date="2016-11" db="EMBL/GenBank/DDBJ databases">
        <authorList>
            <person name="Jaros S."/>
            <person name="Januszkiewicz K."/>
            <person name="Wedrychowicz H."/>
        </authorList>
    </citation>
    <scope>NUCLEOTIDE SEQUENCE [LARGE SCALE GENOMIC DNA]</scope>
    <source>
        <strain evidence="3 4">DSM 45627</strain>
    </source>
</reference>
<dbReference type="Pfam" id="PF00501">
    <property type="entry name" value="AMP-binding"/>
    <property type="match status" value="1"/>
</dbReference>
<keyword evidence="3" id="KW-0436">Ligase</keyword>
<protein>
    <submittedName>
        <fullName evidence="3">Acyl-CoA synthetase (AMP-forming)/AMP-acid ligase II</fullName>
    </submittedName>
</protein>
<dbReference type="AlphaFoldDB" id="A0A1M5RE60"/>
<dbReference type="PANTHER" id="PTHR22754:SF32">
    <property type="entry name" value="DISCO-INTERACTING PROTEIN 2"/>
    <property type="match status" value="1"/>
</dbReference>
<evidence type="ECO:0000256" key="1">
    <source>
        <dbReference type="ARBA" id="ARBA00006432"/>
    </source>
</evidence>
<dbReference type="PANTHER" id="PTHR22754">
    <property type="entry name" value="DISCO-INTERACTING PROTEIN 2 DIP2 -RELATED"/>
    <property type="match status" value="1"/>
</dbReference>
<sequence>MHLLSWLDEPADDRGVHLYDPDTGWRLRSYAELAAEVHRVAARLRATGARPGDVVSLVLSAPWSFVTAFWGTVAAGMVPSPLASPLTFGGLEHYVPHLAAVFATGEPAVVLTDDALADVVATAVAASRCAPQVTRLESDGAGVGDGAADTRVTPRAPGELALLQFTSGSTGAPKGVRISRAALEANVAAIRGWLGWRDEDVFASWLPLYHDMGLIGGMVTPIASGTELWLLTPDQFVRSPLVWLECFGRHGATLTTSPSFGYGYTARRVRPDDLAGLDFSRWRVAILGAERIDPAAVAAFHRLVGPHGFDPDALVGAYGLAEVTLAASGTPPRSGVRLVRTATTALAVGEPVTIGDVGRLGVDDVHGAGWMTSCGVALDGLAARIVDDDGAELPEGVFGEIELTGDSLADGYLVNGDDGPRAVSFGASGLRTGDSGFVDDGELFVVGRLGESMKVRGASIHAEDVELELAELDGVPRVRSGVAFGFLDGAHVAAVFVEGDEIDPRWVEAATARVRVLTARTAEPVVLRGARGAIARTSSGKPRRRTMWSEFVTADPKWTAAHGRVPQA</sequence>
<dbReference type="SUPFAM" id="SSF56801">
    <property type="entry name" value="Acetyl-CoA synthetase-like"/>
    <property type="match status" value="1"/>
</dbReference>
<feature type="domain" description="AMP-dependent synthetase/ligase" evidence="2">
    <location>
        <begin position="23"/>
        <end position="413"/>
    </location>
</feature>
<dbReference type="Gene3D" id="3.30.300.30">
    <property type="match status" value="1"/>
</dbReference>
<dbReference type="GO" id="GO:0016874">
    <property type="term" value="F:ligase activity"/>
    <property type="evidence" value="ECO:0007669"/>
    <property type="project" value="UniProtKB-KW"/>
</dbReference>
<evidence type="ECO:0000313" key="4">
    <source>
        <dbReference type="Proteomes" id="UP000186132"/>
    </source>
</evidence>
<dbReference type="EMBL" id="FQVU01000005">
    <property type="protein sequence ID" value="SHH24642.1"/>
    <property type="molecule type" value="Genomic_DNA"/>
</dbReference>
<keyword evidence="4" id="KW-1185">Reference proteome</keyword>
<proteinExistence type="inferred from homology"/>
<dbReference type="GO" id="GO:0006633">
    <property type="term" value="P:fatty acid biosynthetic process"/>
    <property type="evidence" value="ECO:0007669"/>
    <property type="project" value="TreeGrafter"/>
</dbReference>
<dbReference type="PROSITE" id="PS00455">
    <property type="entry name" value="AMP_BINDING"/>
    <property type="match status" value="1"/>
</dbReference>
<gene>
    <name evidence="3" type="ORF">SAMN05443575_3525</name>
</gene>
<dbReference type="STRING" id="1206085.SAMN05443575_3525"/>
<dbReference type="Gene3D" id="3.40.50.12780">
    <property type="entry name" value="N-terminal domain of ligase-like"/>
    <property type="match status" value="1"/>
</dbReference>
<dbReference type="OrthoDB" id="3671040at2"/>
<dbReference type="RefSeq" id="WP_073391719.1">
    <property type="nucleotide sequence ID" value="NZ_FQVU01000005.1"/>
</dbReference>
<evidence type="ECO:0000259" key="2">
    <source>
        <dbReference type="Pfam" id="PF00501"/>
    </source>
</evidence>
<dbReference type="InterPro" id="IPR020845">
    <property type="entry name" value="AMP-binding_CS"/>
</dbReference>
<comment type="similarity">
    <text evidence="1">Belongs to the ATP-dependent AMP-binding enzyme family.</text>
</comment>
<dbReference type="InterPro" id="IPR045851">
    <property type="entry name" value="AMP-bd_C_sf"/>
</dbReference>
<organism evidence="3 4">
    <name type="scientific">Jatrophihabitans endophyticus</name>
    <dbReference type="NCBI Taxonomy" id="1206085"/>
    <lineage>
        <taxon>Bacteria</taxon>
        <taxon>Bacillati</taxon>
        <taxon>Actinomycetota</taxon>
        <taxon>Actinomycetes</taxon>
        <taxon>Jatrophihabitantales</taxon>
        <taxon>Jatrophihabitantaceae</taxon>
        <taxon>Jatrophihabitans</taxon>
    </lineage>
</organism>
<dbReference type="GO" id="GO:0005886">
    <property type="term" value="C:plasma membrane"/>
    <property type="evidence" value="ECO:0007669"/>
    <property type="project" value="TreeGrafter"/>
</dbReference>
<accession>A0A1M5RE60</accession>
<dbReference type="Proteomes" id="UP000186132">
    <property type="component" value="Unassembled WGS sequence"/>
</dbReference>
<dbReference type="InterPro" id="IPR042099">
    <property type="entry name" value="ANL_N_sf"/>
</dbReference>
<evidence type="ECO:0000313" key="3">
    <source>
        <dbReference type="EMBL" id="SHH24642.1"/>
    </source>
</evidence>
<dbReference type="GO" id="GO:0070566">
    <property type="term" value="F:adenylyltransferase activity"/>
    <property type="evidence" value="ECO:0007669"/>
    <property type="project" value="TreeGrafter"/>
</dbReference>
<dbReference type="InterPro" id="IPR000873">
    <property type="entry name" value="AMP-dep_synth/lig_dom"/>
</dbReference>